<evidence type="ECO:0000313" key="2">
    <source>
        <dbReference type="EnsemblPlants" id="KQK13861"/>
    </source>
</evidence>
<sequence>MTLIMSLQEVKRLAKNAGTYDSKRYARQKECPAIANWVPKCSWNPACIWLTSLPGKDFAEAIACVVSVQLLLADVPP</sequence>
<organism evidence="1">
    <name type="scientific">Brachypodium distachyon</name>
    <name type="common">Purple false brome</name>
    <name type="synonym">Trachynia distachya</name>
    <dbReference type="NCBI Taxonomy" id="15368"/>
    <lineage>
        <taxon>Eukaryota</taxon>
        <taxon>Viridiplantae</taxon>
        <taxon>Streptophyta</taxon>
        <taxon>Embryophyta</taxon>
        <taxon>Tracheophyta</taxon>
        <taxon>Spermatophyta</taxon>
        <taxon>Magnoliopsida</taxon>
        <taxon>Liliopsida</taxon>
        <taxon>Poales</taxon>
        <taxon>Poaceae</taxon>
        <taxon>BOP clade</taxon>
        <taxon>Pooideae</taxon>
        <taxon>Stipodae</taxon>
        <taxon>Brachypodieae</taxon>
        <taxon>Brachypodium</taxon>
    </lineage>
</organism>
<proteinExistence type="predicted"/>
<gene>
    <name evidence="1" type="ORF">BRADI_1g12955v3</name>
</gene>
<dbReference type="EnsemblPlants" id="KQK13861">
    <property type="protein sequence ID" value="KQK13861"/>
    <property type="gene ID" value="BRADI_1g12955v3"/>
</dbReference>
<keyword evidence="3" id="KW-1185">Reference proteome</keyword>
<reference evidence="1" key="2">
    <citation type="submission" date="2017-06" db="EMBL/GenBank/DDBJ databases">
        <title>WGS assembly of Brachypodium distachyon.</title>
        <authorList>
            <consortium name="The International Brachypodium Initiative"/>
            <person name="Lucas S."/>
            <person name="Harmon-Smith M."/>
            <person name="Lail K."/>
            <person name="Tice H."/>
            <person name="Grimwood J."/>
            <person name="Bruce D."/>
            <person name="Barry K."/>
            <person name="Shu S."/>
            <person name="Lindquist E."/>
            <person name="Wang M."/>
            <person name="Pitluck S."/>
            <person name="Vogel J.P."/>
            <person name="Garvin D.F."/>
            <person name="Mockler T.C."/>
            <person name="Schmutz J."/>
            <person name="Rokhsar D."/>
            <person name="Bevan M.W."/>
        </authorList>
    </citation>
    <scope>NUCLEOTIDE SEQUENCE</scope>
    <source>
        <strain evidence="1">Bd21</strain>
    </source>
</reference>
<name>A0A0Q3GU72_BRADI</name>
<dbReference type="Gramene" id="KQK13861">
    <property type="protein sequence ID" value="KQK13861"/>
    <property type="gene ID" value="BRADI_1g12955v3"/>
</dbReference>
<reference evidence="2" key="3">
    <citation type="submission" date="2018-08" db="UniProtKB">
        <authorList>
            <consortium name="EnsemblPlants"/>
        </authorList>
    </citation>
    <scope>IDENTIFICATION</scope>
    <source>
        <strain evidence="2">cv. Bd21</strain>
    </source>
</reference>
<dbReference type="Proteomes" id="UP000008810">
    <property type="component" value="Chromosome 1"/>
</dbReference>
<evidence type="ECO:0000313" key="1">
    <source>
        <dbReference type="EMBL" id="KQK13861.1"/>
    </source>
</evidence>
<dbReference type="AlphaFoldDB" id="A0A0Q3GU72"/>
<reference evidence="1 2" key="1">
    <citation type="journal article" date="2010" name="Nature">
        <title>Genome sequencing and analysis of the model grass Brachypodium distachyon.</title>
        <authorList>
            <consortium name="International Brachypodium Initiative"/>
        </authorList>
    </citation>
    <scope>NUCLEOTIDE SEQUENCE [LARGE SCALE GENOMIC DNA]</scope>
    <source>
        <strain evidence="1 2">Bd21</strain>
    </source>
</reference>
<evidence type="ECO:0000313" key="3">
    <source>
        <dbReference type="Proteomes" id="UP000008810"/>
    </source>
</evidence>
<dbReference type="InParanoid" id="A0A0Q3GU72"/>
<dbReference type="EMBL" id="CM000880">
    <property type="protein sequence ID" value="KQK13861.1"/>
    <property type="molecule type" value="Genomic_DNA"/>
</dbReference>
<protein>
    <submittedName>
        <fullName evidence="1 2">Uncharacterized protein</fullName>
    </submittedName>
</protein>
<accession>A0A0Q3GU72</accession>